<feature type="region of interest" description="Disordered" evidence="1">
    <location>
        <begin position="1"/>
        <end position="26"/>
    </location>
</feature>
<evidence type="ECO:0000256" key="1">
    <source>
        <dbReference type="SAM" id="MobiDB-lite"/>
    </source>
</evidence>
<comment type="caution">
    <text evidence="2">The sequence shown here is derived from an EMBL/GenBank/DDBJ whole genome shotgun (WGS) entry which is preliminary data.</text>
</comment>
<feature type="compositionally biased region" description="Basic residues" evidence="1">
    <location>
        <begin position="1"/>
        <end position="20"/>
    </location>
</feature>
<reference evidence="2" key="1">
    <citation type="journal article" date="2015" name="Nature">
        <title>Complex archaea that bridge the gap between prokaryotes and eukaryotes.</title>
        <authorList>
            <person name="Spang A."/>
            <person name="Saw J.H."/>
            <person name="Jorgensen S.L."/>
            <person name="Zaremba-Niedzwiedzka K."/>
            <person name="Martijn J."/>
            <person name="Lind A.E."/>
            <person name="van Eijk R."/>
            <person name="Schleper C."/>
            <person name="Guy L."/>
            <person name="Ettema T.J."/>
        </authorList>
    </citation>
    <scope>NUCLEOTIDE SEQUENCE</scope>
</reference>
<accession>A0A0F9EJ66</accession>
<dbReference type="EMBL" id="LAZR01024770">
    <property type="protein sequence ID" value="KKL74059.1"/>
    <property type="molecule type" value="Genomic_DNA"/>
</dbReference>
<evidence type="ECO:0000313" key="2">
    <source>
        <dbReference type="EMBL" id="KKL74059.1"/>
    </source>
</evidence>
<dbReference type="AlphaFoldDB" id="A0A0F9EJ66"/>
<sequence>MRVMRKKGNKYNRYPPKKGGKGQQKNQIEHLKSKNYGEKCGCGNDLIFDKCCYREDHRVFKLAHYLDKLKNIKLKVNDIVQRRFLHDYKNNKKIRKITDKLSDDMKIRRVSQLINEVLSGHVVEETASERVASSIHFETLALDLTLPDHEKPIFQEYLRFYLRKASNRVKNCYTSLSKSQFSFYEVIEVKKAKGANFNTWVLLKDLFTKKEHVIKDPLITSRLYIWDVVIGRLYRVAGFNLFSTAVFMLNTYQQKIFNRMLFMFWLKDIMVKKPNTLNILKSKYPQLNVDFSHEYMLFLRDYFPNIHIQKFLKMNSSLLPEIMRLMNRISPEYPLIVKSPDHKDIFFAECKGELIHEKENEAVEAIRSNIECFREVPEGEASNKVSFDYIISRVDSPIDLEITKKNIIPENLVKLSKEAITRKILELFQKTVIFGVTHVMSDWSMEQQDAVIENLSTGPNVRVGFLEIKRNKIKLVTYSKESMKELLKHVKRILKPSLEQLSPPIYSDILEKSHYHAQTSKQSDDLSFDEKIEVYEDIKRNMDALELSPEYDHKTSDEEEALHLESRMMRYYLMKRWVNQKIPLLGG</sequence>
<organism evidence="2">
    <name type="scientific">marine sediment metagenome</name>
    <dbReference type="NCBI Taxonomy" id="412755"/>
    <lineage>
        <taxon>unclassified sequences</taxon>
        <taxon>metagenomes</taxon>
        <taxon>ecological metagenomes</taxon>
    </lineage>
</organism>
<gene>
    <name evidence="2" type="ORF">LCGC14_2068680</name>
</gene>
<name>A0A0F9EJ66_9ZZZZ</name>
<proteinExistence type="predicted"/>
<protein>
    <submittedName>
        <fullName evidence="2">Uncharacterized protein</fullName>
    </submittedName>
</protein>
<feature type="non-terminal residue" evidence="2">
    <location>
        <position position="587"/>
    </location>
</feature>